<feature type="domain" description="PHD-type" evidence="10">
    <location>
        <begin position="195"/>
        <end position="243"/>
    </location>
</feature>
<evidence type="ECO:0000256" key="6">
    <source>
        <dbReference type="ARBA" id="ARBA00023015"/>
    </source>
</evidence>
<dbReference type="InterPro" id="IPR013083">
    <property type="entry name" value="Znf_RING/FYVE/PHD"/>
</dbReference>
<protein>
    <submittedName>
        <fullName evidence="11">PHD finger protein 10</fullName>
    </submittedName>
</protein>
<keyword evidence="12" id="KW-1185">Reference proteome</keyword>
<gene>
    <name evidence="11" type="primary">PHF10</name>
    <name evidence="11" type="ORF">Anas_08164</name>
</gene>
<evidence type="ECO:0000259" key="10">
    <source>
        <dbReference type="PROSITE" id="PS50016"/>
    </source>
</evidence>
<organism evidence="11 12">
    <name type="scientific">Armadillidium nasatum</name>
    <dbReference type="NCBI Taxonomy" id="96803"/>
    <lineage>
        <taxon>Eukaryota</taxon>
        <taxon>Metazoa</taxon>
        <taxon>Ecdysozoa</taxon>
        <taxon>Arthropoda</taxon>
        <taxon>Crustacea</taxon>
        <taxon>Multicrustacea</taxon>
        <taxon>Malacostraca</taxon>
        <taxon>Eumalacostraca</taxon>
        <taxon>Peracarida</taxon>
        <taxon>Isopoda</taxon>
        <taxon>Oniscidea</taxon>
        <taxon>Crinocheta</taxon>
        <taxon>Armadillidiidae</taxon>
        <taxon>Armadillidium</taxon>
    </lineage>
</organism>
<keyword evidence="2" id="KW-0479">Metal-binding</keyword>
<evidence type="ECO:0000256" key="4">
    <source>
        <dbReference type="ARBA" id="ARBA00022771"/>
    </source>
</evidence>
<keyword evidence="5" id="KW-0862">Zinc</keyword>
<dbReference type="CDD" id="cd15529">
    <property type="entry name" value="PHD2_PHF10"/>
    <property type="match status" value="1"/>
</dbReference>
<dbReference type="Proteomes" id="UP000326759">
    <property type="component" value="Unassembled WGS sequence"/>
</dbReference>
<name>A0A5N5SXX2_9CRUS</name>
<keyword evidence="6" id="KW-0805">Transcription regulation</keyword>
<feature type="domain" description="PHD-type" evidence="10">
    <location>
        <begin position="139"/>
        <end position="198"/>
    </location>
</feature>
<comment type="caution">
    <text evidence="11">The sequence shown here is derived from an EMBL/GenBank/DDBJ whole genome shotgun (WGS) entry which is preliminary data.</text>
</comment>
<dbReference type="GO" id="GO:0008270">
    <property type="term" value="F:zinc ion binding"/>
    <property type="evidence" value="ECO:0007669"/>
    <property type="project" value="UniProtKB-KW"/>
</dbReference>
<evidence type="ECO:0000256" key="9">
    <source>
        <dbReference type="PROSITE-ProRule" id="PRU00146"/>
    </source>
</evidence>
<dbReference type="SUPFAM" id="SSF57903">
    <property type="entry name" value="FYVE/PHD zinc finger"/>
    <property type="match status" value="2"/>
</dbReference>
<reference evidence="11 12" key="1">
    <citation type="journal article" date="2019" name="PLoS Biol.">
        <title>Sex chromosomes control vertical transmission of feminizing Wolbachia symbionts in an isopod.</title>
        <authorList>
            <person name="Becking T."/>
            <person name="Chebbi M.A."/>
            <person name="Giraud I."/>
            <person name="Moumen B."/>
            <person name="Laverre T."/>
            <person name="Caubet Y."/>
            <person name="Peccoud J."/>
            <person name="Gilbert C."/>
            <person name="Cordaux R."/>
        </authorList>
    </citation>
    <scope>NUCLEOTIDE SEQUENCE [LARGE SCALE GENOMIC DNA]</scope>
    <source>
        <strain evidence="11">ANa2</strain>
        <tissue evidence="11">Whole body excluding digestive tract and cuticle</tissue>
    </source>
</reference>
<evidence type="ECO:0000256" key="7">
    <source>
        <dbReference type="ARBA" id="ARBA00023163"/>
    </source>
</evidence>
<dbReference type="Pfam" id="PF00628">
    <property type="entry name" value="PHD"/>
    <property type="match status" value="2"/>
</dbReference>
<evidence type="ECO:0000256" key="3">
    <source>
        <dbReference type="ARBA" id="ARBA00022737"/>
    </source>
</evidence>
<dbReference type="SMART" id="SM00249">
    <property type="entry name" value="PHD"/>
    <property type="match status" value="2"/>
</dbReference>
<dbReference type="GO" id="GO:0005634">
    <property type="term" value="C:nucleus"/>
    <property type="evidence" value="ECO:0007669"/>
    <property type="project" value="UniProtKB-SubCell"/>
</dbReference>
<evidence type="ECO:0000313" key="12">
    <source>
        <dbReference type="Proteomes" id="UP000326759"/>
    </source>
</evidence>
<sequence>MKEYSRKAALNASKWNAAFNRERHEERRYSFDLQTFSLHMPISHGVKLPQSATKLGSYPVAVLPGQYTDYCKIYSSSELKGMPLQTVLSGPFTAEELAAEAQEESDDDTSVVASVGTCPEFKEEPETTLPIDPLSAEKQPRCKVCNGGRGRNKDGKPEPLIICGTCRTPSHPTCIDLTLAMITKIESYSWQCMDCKTCAQCNDPDDEERMIFCDMCDRGYHIYCVGLRRVPNGRWHCKECAVCFTCGSRNPAGNEHIKNAEWQHEFKKDKDNKQLRYACTLCVPCDKYWKRRQFCSVCMKVYRSIPEDGMVRCMGCPKYVHKDGCSILQDNERFCNYCYKSRNSTALTHSRIIAAAKKKMATGSPMWKS</sequence>
<dbReference type="InterPro" id="IPR001965">
    <property type="entry name" value="Znf_PHD"/>
</dbReference>
<accession>A0A5N5SXX2</accession>
<dbReference type="InterPro" id="IPR011011">
    <property type="entry name" value="Znf_FYVE_PHD"/>
</dbReference>
<dbReference type="PANTHER" id="PTHR45888:SF4">
    <property type="entry name" value="PHD FINGER PROTEIN 10"/>
    <property type="match status" value="1"/>
</dbReference>
<dbReference type="InterPro" id="IPR019787">
    <property type="entry name" value="Znf_PHD-finger"/>
</dbReference>
<evidence type="ECO:0000256" key="1">
    <source>
        <dbReference type="ARBA" id="ARBA00004123"/>
    </source>
</evidence>
<dbReference type="EMBL" id="SEYY01019005">
    <property type="protein sequence ID" value="KAB7498775.1"/>
    <property type="molecule type" value="Genomic_DNA"/>
</dbReference>
<dbReference type="Gene3D" id="3.30.40.10">
    <property type="entry name" value="Zinc/RING finger domain, C3HC4 (zinc finger)"/>
    <property type="match status" value="1"/>
</dbReference>
<keyword evidence="3" id="KW-0677">Repeat</keyword>
<comment type="subcellular location">
    <subcellularLocation>
        <location evidence="1">Nucleus</location>
    </subcellularLocation>
</comment>
<evidence type="ECO:0000256" key="2">
    <source>
        <dbReference type="ARBA" id="ARBA00022723"/>
    </source>
</evidence>
<keyword evidence="4 9" id="KW-0863">Zinc-finger</keyword>
<dbReference type="OrthoDB" id="1903104at2759"/>
<dbReference type="AlphaFoldDB" id="A0A5N5SXX2"/>
<evidence type="ECO:0000256" key="5">
    <source>
        <dbReference type="ARBA" id="ARBA00022833"/>
    </source>
</evidence>
<dbReference type="PANTHER" id="PTHR45888">
    <property type="entry name" value="HL01030P-RELATED"/>
    <property type="match status" value="1"/>
</dbReference>
<dbReference type="PROSITE" id="PS50016">
    <property type="entry name" value="ZF_PHD_2"/>
    <property type="match status" value="2"/>
</dbReference>
<evidence type="ECO:0000256" key="8">
    <source>
        <dbReference type="ARBA" id="ARBA00023242"/>
    </source>
</evidence>
<keyword evidence="8" id="KW-0539">Nucleus</keyword>
<keyword evidence="7" id="KW-0804">Transcription</keyword>
<evidence type="ECO:0000313" key="11">
    <source>
        <dbReference type="EMBL" id="KAB7498775.1"/>
    </source>
</evidence>
<proteinExistence type="predicted"/>